<reference evidence="10" key="1">
    <citation type="submission" date="2021-01" db="UniProtKB">
        <authorList>
            <consortium name="EnsemblMetazoa"/>
        </authorList>
    </citation>
    <scope>IDENTIFICATION</scope>
</reference>
<accession>A0A7M7MHN8</accession>
<proteinExistence type="predicted"/>
<keyword evidence="4 6" id="KW-0371">Homeobox</keyword>
<evidence type="ECO:0000256" key="8">
    <source>
        <dbReference type="SAM" id="MobiDB-lite"/>
    </source>
</evidence>
<dbReference type="FunFam" id="1.10.10.60:FF:000040">
    <property type="entry name" value="T-cell leukemia homeobox protein 3"/>
    <property type="match status" value="1"/>
</dbReference>
<evidence type="ECO:0000256" key="7">
    <source>
        <dbReference type="RuleBase" id="RU000682"/>
    </source>
</evidence>
<dbReference type="PROSITE" id="PS50071">
    <property type="entry name" value="HOMEOBOX_2"/>
    <property type="match status" value="1"/>
</dbReference>
<keyword evidence="2" id="KW-0217">Developmental protein</keyword>
<feature type="DNA-binding region" description="Homeobox" evidence="6">
    <location>
        <begin position="208"/>
        <end position="267"/>
    </location>
</feature>
<dbReference type="GO" id="GO:0048513">
    <property type="term" value="P:animal organ development"/>
    <property type="evidence" value="ECO:0007669"/>
    <property type="project" value="TreeGrafter"/>
</dbReference>
<evidence type="ECO:0000256" key="3">
    <source>
        <dbReference type="ARBA" id="ARBA00023125"/>
    </source>
</evidence>
<dbReference type="InterPro" id="IPR009057">
    <property type="entry name" value="Homeodomain-like_sf"/>
</dbReference>
<dbReference type="OrthoDB" id="6159439at2759"/>
<keyword evidence="3 6" id="KW-0238">DNA-binding</keyword>
<dbReference type="InterPro" id="IPR001356">
    <property type="entry name" value="HD"/>
</dbReference>
<dbReference type="GO" id="GO:0000981">
    <property type="term" value="F:DNA-binding transcription factor activity, RNA polymerase II-specific"/>
    <property type="evidence" value="ECO:0007669"/>
    <property type="project" value="InterPro"/>
</dbReference>
<feature type="compositionally biased region" description="Basic and acidic residues" evidence="8">
    <location>
        <begin position="63"/>
        <end position="79"/>
    </location>
</feature>
<dbReference type="GO" id="GO:0005634">
    <property type="term" value="C:nucleus"/>
    <property type="evidence" value="ECO:0007669"/>
    <property type="project" value="UniProtKB-SubCell"/>
</dbReference>
<evidence type="ECO:0000256" key="1">
    <source>
        <dbReference type="ARBA" id="ARBA00004123"/>
    </source>
</evidence>
<dbReference type="GeneID" id="111251366"/>
<dbReference type="PROSITE" id="PS00027">
    <property type="entry name" value="HOMEOBOX_1"/>
    <property type="match status" value="1"/>
</dbReference>
<evidence type="ECO:0000256" key="4">
    <source>
        <dbReference type="ARBA" id="ARBA00023155"/>
    </source>
</evidence>
<feature type="region of interest" description="Disordered" evidence="8">
    <location>
        <begin position="368"/>
        <end position="388"/>
    </location>
</feature>
<evidence type="ECO:0000259" key="9">
    <source>
        <dbReference type="PROSITE" id="PS50071"/>
    </source>
</evidence>
<comment type="subcellular location">
    <subcellularLocation>
        <location evidence="1 6 7">Nucleus</location>
    </subcellularLocation>
</comment>
<dbReference type="SUPFAM" id="SSF46689">
    <property type="entry name" value="Homeodomain-like"/>
    <property type="match status" value="1"/>
</dbReference>
<evidence type="ECO:0000256" key="6">
    <source>
        <dbReference type="PROSITE-ProRule" id="PRU00108"/>
    </source>
</evidence>
<dbReference type="PRINTS" id="PR00024">
    <property type="entry name" value="HOMEOBOX"/>
</dbReference>
<dbReference type="Pfam" id="PF00046">
    <property type="entry name" value="Homeodomain"/>
    <property type="match status" value="1"/>
</dbReference>
<feature type="compositionally biased region" description="Basic and acidic residues" evidence="8">
    <location>
        <begin position="107"/>
        <end position="121"/>
    </location>
</feature>
<dbReference type="InterPro" id="IPR020479">
    <property type="entry name" value="HD_metazoa"/>
</dbReference>
<dbReference type="GO" id="GO:0000978">
    <property type="term" value="F:RNA polymerase II cis-regulatory region sequence-specific DNA binding"/>
    <property type="evidence" value="ECO:0007669"/>
    <property type="project" value="TreeGrafter"/>
</dbReference>
<dbReference type="KEGG" id="vde:111251366"/>
<protein>
    <recommendedName>
        <fullName evidence="9">Homeobox domain-containing protein</fullName>
    </recommendedName>
</protein>
<keyword evidence="5 6" id="KW-0539">Nucleus</keyword>
<feature type="compositionally biased region" description="Acidic residues" evidence="8">
    <location>
        <begin position="94"/>
        <end position="106"/>
    </location>
</feature>
<dbReference type="SMART" id="SM00389">
    <property type="entry name" value="HOX"/>
    <property type="match status" value="1"/>
</dbReference>
<dbReference type="OMA" id="VDGNDHE"/>
<dbReference type="Proteomes" id="UP000594260">
    <property type="component" value="Unplaced"/>
</dbReference>
<name>A0A7M7MHN8_VARDE</name>
<dbReference type="PANTHER" id="PTHR45921">
    <property type="entry name" value="IP01054P"/>
    <property type="match status" value="1"/>
</dbReference>
<dbReference type="PANTHER" id="PTHR45921:SF6">
    <property type="entry name" value="C15"/>
    <property type="match status" value="1"/>
</dbReference>
<dbReference type="InParanoid" id="A0A7M7MHN8"/>
<evidence type="ECO:0000313" key="10">
    <source>
        <dbReference type="EnsemblMetazoa" id="XP_022663609"/>
    </source>
</evidence>
<dbReference type="InterPro" id="IPR017970">
    <property type="entry name" value="Homeobox_CS"/>
</dbReference>
<feature type="region of interest" description="Disordered" evidence="8">
    <location>
        <begin position="193"/>
        <end position="214"/>
    </location>
</feature>
<evidence type="ECO:0000256" key="5">
    <source>
        <dbReference type="ARBA" id="ARBA00023242"/>
    </source>
</evidence>
<dbReference type="CDD" id="cd00086">
    <property type="entry name" value="homeodomain"/>
    <property type="match status" value="1"/>
</dbReference>
<dbReference type="RefSeq" id="XP_022663609.1">
    <property type="nucleotide sequence ID" value="XM_022807874.1"/>
</dbReference>
<dbReference type="Gene3D" id="1.10.10.60">
    <property type="entry name" value="Homeodomain-like"/>
    <property type="match status" value="1"/>
</dbReference>
<dbReference type="InterPro" id="IPR042247">
    <property type="entry name" value="TLX1/2/3"/>
</dbReference>
<feature type="region of interest" description="Disordered" evidence="8">
    <location>
        <begin position="61"/>
        <end position="128"/>
    </location>
</feature>
<evidence type="ECO:0000313" key="11">
    <source>
        <dbReference type="Proteomes" id="UP000594260"/>
    </source>
</evidence>
<evidence type="ECO:0000256" key="2">
    <source>
        <dbReference type="ARBA" id="ARBA00022473"/>
    </source>
</evidence>
<organism evidence="10 11">
    <name type="scientific">Varroa destructor</name>
    <name type="common">Honeybee mite</name>
    <dbReference type="NCBI Taxonomy" id="109461"/>
    <lineage>
        <taxon>Eukaryota</taxon>
        <taxon>Metazoa</taxon>
        <taxon>Ecdysozoa</taxon>
        <taxon>Arthropoda</taxon>
        <taxon>Chelicerata</taxon>
        <taxon>Arachnida</taxon>
        <taxon>Acari</taxon>
        <taxon>Parasitiformes</taxon>
        <taxon>Mesostigmata</taxon>
        <taxon>Gamasina</taxon>
        <taxon>Dermanyssoidea</taxon>
        <taxon>Varroidae</taxon>
        <taxon>Varroa</taxon>
    </lineage>
</organism>
<dbReference type="EnsemblMetazoa" id="XM_022807874">
    <property type="protein sequence ID" value="XP_022663609"/>
    <property type="gene ID" value="LOC111251366"/>
</dbReference>
<dbReference type="AlphaFoldDB" id="A0A7M7MHN8"/>
<feature type="region of interest" description="Disordered" evidence="8">
    <location>
        <begin position="1"/>
        <end position="47"/>
    </location>
</feature>
<sequence>MSTPEANEAASDRSISPAESDRSVARSSPMALQLSHPQLSGHPCLPLKPRLSFSISALIGSVGDKKVESNDQTDETGHDGDDDEGGVDGNDHELDGEDCSDIDVESDAERESRTPQSEHEGLSPLPLALGANGTVIRVPAQRPPGPEGATFAVGAPGAVAAFPWPANPALIKDHRLQAAAAAAFSALTAPLPPRRIGHPYQNRTPPKRKKPRTSFTRMQICELEKRFHKQKYLASAERAQLAKQLKMTDAQVKTWFQNRRTKWRRQTAEEREAERQAANRLMMSLQAEVVQKSMQFAQATSGHQGAALAAVAAANAGPQDPREALQCLSSASLHALQSLQPWAAEAAALSAAQQAAALQAAAAAQQVGSQSTSAPPPTAPHFLTTPLC</sequence>
<keyword evidence="11" id="KW-1185">Reference proteome</keyword>
<feature type="domain" description="Homeobox" evidence="9">
    <location>
        <begin position="206"/>
        <end position="266"/>
    </location>
</feature>